<dbReference type="SUPFAM" id="SSF52540">
    <property type="entry name" value="P-loop containing nucleoside triphosphate hydrolases"/>
    <property type="match status" value="1"/>
</dbReference>
<gene>
    <name evidence="1" type="ORF">J8C06_05915</name>
</gene>
<sequence>MVEALLQSKCSPVRPHPRAYHRAYLGNLLASNFHVPLVVIEAPAGYGKTTLLSAVKYRPSAQVGWLTLDSADAALNTFTANVCAALYRLPIVPDYQVLNPGDIRPAVQLIVSGMRELGIETLVLDNFERVADAPPVNHLIEQVAADLPPPMQLVVSTQRPPLFKRAARGRVARLDITEADLRFDPDDVVGYFAQIARYEVSADEGGLIVERTNGQAAAVNLVLQIAYGLPSYLRINFEALLAPTGESALVSLLREALRRMPVPFDEAIRLLKNKDEAPADQALYRALATANCLVHTLDDEARTLVVHPLMDELAIRL</sequence>
<name>A0ABX8B8G7_9BACT</name>
<accession>A0ABX8B8G7</accession>
<evidence type="ECO:0000313" key="1">
    <source>
        <dbReference type="EMBL" id="QUW01915.1"/>
    </source>
</evidence>
<evidence type="ECO:0008006" key="3">
    <source>
        <dbReference type="Google" id="ProtNLM"/>
    </source>
</evidence>
<reference evidence="1 2" key="1">
    <citation type="submission" date="2021-03" db="EMBL/GenBank/DDBJ databases">
        <title>Genomic and phenotypic characterization of Chloracidobacterium isolates provides evidence for multiple species.</title>
        <authorList>
            <person name="Saini M.K."/>
            <person name="Costas A.M.G."/>
            <person name="Tank M."/>
            <person name="Bryant D.A."/>
        </authorList>
    </citation>
    <scope>NUCLEOTIDE SEQUENCE [LARGE SCALE GENOMIC DNA]</scope>
    <source>
        <strain evidence="1 2">BV2-C</strain>
    </source>
</reference>
<evidence type="ECO:0000313" key="2">
    <source>
        <dbReference type="Proteomes" id="UP000676506"/>
    </source>
</evidence>
<dbReference type="InterPro" id="IPR027417">
    <property type="entry name" value="P-loop_NTPase"/>
</dbReference>
<keyword evidence="2" id="KW-1185">Reference proteome</keyword>
<protein>
    <recommendedName>
        <fullName evidence="3">ATP-dependent transcriptional regulator</fullName>
    </recommendedName>
</protein>
<dbReference type="RefSeq" id="WP_211427807.1">
    <property type="nucleotide sequence ID" value="NZ_CP072648.1"/>
</dbReference>
<dbReference type="EMBL" id="CP072648">
    <property type="protein sequence ID" value="QUW01915.1"/>
    <property type="molecule type" value="Genomic_DNA"/>
</dbReference>
<organism evidence="1 2">
    <name type="scientific">Chloracidobacterium validum</name>
    <dbReference type="NCBI Taxonomy" id="2821543"/>
    <lineage>
        <taxon>Bacteria</taxon>
        <taxon>Pseudomonadati</taxon>
        <taxon>Acidobacteriota</taxon>
        <taxon>Terriglobia</taxon>
        <taxon>Terriglobales</taxon>
        <taxon>Acidobacteriaceae</taxon>
        <taxon>Chloracidobacterium</taxon>
    </lineage>
</organism>
<proteinExistence type="predicted"/>
<dbReference type="Proteomes" id="UP000676506">
    <property type="component" value="Chromosome 1"/>
</dbReference>